<dbReference type="GO" id="GO:0051287">
    <property type="term" value="F:NAD binding"/>
    <property type="evidence" value="ECO:0007669"/>
    <property type="project" value="InterPro"/>
</dbReference>
<evidence type="ECO:0000256" key="3">
    <source>
        <dbReference type="ARBA" id="ARBA00023027"/>
    </source>
</evidence>
<dbReference type="RefSeq" id="WP_023660299.1">
    <property type="nucleotide sequence ID" value="NZ_CM002299.1"/>
</dbReference>
<keyword evidence="8" id="KW-1185">Reference proteome</keyword>
<dbReference type="SUPFAM" id="SSF51735">
    <property type="entry name" value="NAD(P)-binding Rossmann-fold domains"/>
    <property type="match status" value="1"/>
</dbReference>
<keyword evidence="3" id="KW-0520">NAD</keyword>
<dbReference type="HOGENOM" id="CLU_019796_1_2_6"/>
<dbReference type="PANTHER" id="PTHR10996">
    <property type="entry name" value="2-HYDROXYACID DEHYDROGENASE-RELATED"/>
    <property type="match status" value="1"/>
</dbReference>
<protein>
    <submittedName>
        <fullName evidence="7">Lactate dehydrogenase</fullName>
        <ecNumber evidence="7">1.1.1.26</ecNumber>
    </submittedName>
</protein>
<feature type="domain" description="D-isomer specific 2-hydroxyacid dehydrogenase catalytic" evidence="5">
    <location>
        <begin position="13"/>
        <end position="307"/>
    </location>
</feature>
<evidence type="ECO:0000313" key="8">
    <source>
        <dbReference type="Proteomes" id="UP000019205"/>
    </source>
</evidence>
<dbReference type="AlphaFoldDB" id="A4A9T4"/>
<dbReference type="InterPro" id="IPR006140">
    <property type="entry name" value="D-isomer_DH_NAD-bd"/>
</dbReference>
<comment type="similarity">
    <text evidence="1 4">Belongs to the D-isomer specific 2-hydroxyacid dehydrogenase family.</text>
</comment>
<organism evidence="7 8">
    <name type="scientific">Congregibacter litoralis KT71</name>
    <dbReference type="NCBI Taxonomy" id="314285"/>
    <lineage>
        <taxon>Bacteria</taxon>
        <taxon>Pseudomonadati</taxon>
        <taxon>Pseudomonadota</taxon>
        <taxon>Gammaproteobacteria</taxon>
        <taxon>Cellvibrionales</taxon>
        <taxon>Halieaceae</taxon>
        <taxon>Congregibacter</taxon>
    </lineage>
</organism>
<dbReference type="STRING" id="314285.KT71_07724"/>
<sequence>MSSAIIVTARAFPAAIQEPLSTLGEVRVFDTGAPEESLKGATVWLGTAVDPVSRELIASFPDSLGLIANLGVGTDNVDLVAAKERGILVSNTPVVTEDTADLTFALLLATCRRVGECERALRGGDWAGGAALMGRRVHGAKLGIIGFGAIGQAVAQRARGFDMDVGYHGPRRKADAEASTGARWYESLDQLLEESDIVSLNCPLTQATRHIMNETSLGLMKPEAILINTGRGPLVDEGALVAALQAGRLAGAGLDVFEFEPSVTPALLELPNVTLLPHIGSATGACRKEMVGRAFANVQAFLQSGKALDLCTPR</sequence>
<dbReference type="Proteomes" id="UP000019205">
    <property type="component" value="Chromosome"/>
</dbReference>
<evidence type="ECO:0000259" key="5">
    <source>
        <dbReference type="Pfam" id="PF00389"/>
    </source>
</evidence>
<reference evidence="7 8" key="1">
    <citation type="journal article" date="2007" name="Proc. Natl. Acad. Sci. U.S.A.">
        <title>Characterization of a marine gammaproteobacterium capable of aerobic anoxygenic photosynthesis.</title>
        <authorList>
            <person name="Fuchs B.M."/>
            <person name="Spring S."/>
            <person name="Teeling H."/>
            <person name="Quast C."/>
            <person name="Wulf J."/>
            <person name="Schattenhofer M."/>
            <person name="Yan S."/>
            <person name="Ferriera S."/>
            <person name="Johnson J."/>
            <person name="Glockner F.O."/>
            <person name="Amann R."/>
        </authorList>
    </citation>
    <scope>NUCLEOTIDE SEQUENCE [LARGE SCALE GENOMIC DNA]</scope>
    <source>
        <strain evidence="7">KT71</strain>
    </source>
</reference>
<evidence type="ECO:0000259" key="6">
    <source>
        <dbReference type="Pfam" id="PF02826"/>
    </source>
</evidence>
<evidence type="ECO:0000256" key="2">
    <source>
        <dbReference type="ARBA" id="ARBA00023002"/>
    </source>
</evidence>
<evidence type="ECO:0000256" key="1">
    <source>
        <dbReference type="ARBA" id="ARBA00005854"/>
    </source>
</evidence>
<dbReference type="Pfam" id="PF00389">
    <property type="entry name" value="2-Hacid_dh"/>
    <property type="match status" value="1"/>
</dbReference>
<dbReference type="GO" id="GO:0016618">
    <property type="term" value="F:hydroxypyruvate reductase [NAD(P)H] activity"/>
    <property type="evidence" value="ECO:0007669"/>
    <property type="project" value="TreeGrafter"/>
</dbReference>
<dbReference type="GO" id="GO:0047964">
    <property type="term" value="F:glyoxylate reductase (NADH) activity"/>
    <property type="evidence" value="ECO:0007669"/>
    <property type="project" value="UniProtKB-EC"/>
</dbReference>
<name>A4A9T4_9GAMM</name>
<dbReference type="PANTHER" id="PTHR10996:SF283">
    <property type="entry name" value="GLYOXYLATE_HYDROXYPYRUVATE REDUCTASE B"/>
    <property type="match status" value="1"/>
</dbReference>
<comment type="caution">
    <text evidence="7">The sequence shown here is derived from an EMBL/GenBank/DDBJ whole genome shotgun (WGS) entry which is preliminary data.</text>
</comment>
<dbReference type="EC" id="1.1.1.26" evidence="7"/>
<keyword evidence="2 4" id="KW-0560">Oxidoreductase</keyword>
<gene>
    <name evidence="7" type="ORF">KT71_07724</name>
</gene>
<dbReference type="SUPFAM" id="SSF52283">
    <property type="entry name" value="Formate/glycerate dehydrogenase catalytic domain-like"/>
    <property type="match status" value="1"/>
</dbReference>
<dbReference type="FunFam" id="3.40.50.720:FF:000203">
    <property type="entry name" value="D-3-phosphoglycerate dehydrogenase (SerA)"/>
    <property type="match status" value="1"/>
</dbReference>
<dbReference type="InterPro" id="IPR036291">
    <property type="entry name" value="NAD(P)-bd_dom_sf"/>
</dbReference>
<dbReference type="InterPro" id="IPR006139">
    <property type="entry name" value="D-isomer_2_OHA_DH_cat_dom"/>
</dbReference>
<accession>A4A9T4</accession>
<evidence type="ECO:0000313" key="7">
    <source>
        <dbReference type="EMBL" id="EAQ97251.2"/>
    </source>
</evidence>
<dbReference type="InterPro" id="IPR050223">
    <property type="entry name" value="D-isomer_2-hydroxyacid_DH"/>
</dbReference>
<dbReference type="EMBL" id="AAOA02000004">
    <property type="protein sequence ID" value="EAQ97251.2"/>
    <property type="molecule type" value="Genomic_DNA"/>
</dbReference>
<dbReference type="PROSITE" id="PS00670">
    <property type="entry name" value="D_2_HYDROXYACID_DH_2"/>
    <property type="match status" value="1"/>
</dbReference>
<evidence type="ECO:0000256" key="4">
    <source>
        <dbReference type="RuleBase" id="RU003719"/>
    </source>
</evidence>
<dbReference type="eggNOG" id="COG1052">
    <property type="taxonomic scope" value="Bacteria"/>
</dbReference>
<dbReference type="Gene3D" id="3.40.50.720">
    <property type="entry name" value="NAD(P)-binding Rossmann-like Domain"/>
    <property type="match status" value="2"/>
</dbReference>
<proteinExistence type="inferred from homology"/>
<dbReference type="CDD" id="cd05301">
    <property type="entry name" value="GDH"/>
    <property type="match status" value="1"/>
</dbReference>
<dbReference type="OrthoDB" id="9805416at2"/>
<dbReference type="GO" id="GO:0005829">
    <property type="term" value="C:cytosol"/>
    <property type="evidence" value="ECO:0007669"/>
    <property type="project" value="TreeGrafter"/>
</dbReference>
<feature type="domain" description="D-isomer specific 2-hydroxyacid dehydrogenase NAD-binding" evidence="6">
    <location>
        <begin position="104"/>
        <end position="280"/>
    </location>
</feature>
<dbReference type="InterPro" id="IPR029753">
    <property type="entry name" value="D-isomer_DH_CS"/>
</dbReference>
<dbReference type="Pfam" id="PF02826">
    <property type="entry name" value="2-Hacid_dh_C"/>
    <property type="match status" value="1"/>
</dbReference>
<reference evidence="7 8" key="2">
    <citation type="journal article" date="2009" name="PLoS ONE">
        <title>The photosynthetic apparatus and its regulation in the aerobic gammaproteobacterium Congregibacter litoralis gen. nov., sp. nov.</title>
        <authorList>
            <person name="Spring S."/>
            <person name="Lunsdorf H."/>
            <person name="Fuchs B.M."/>
            <person name="Tindall B.J."/>
        </authorList>
    </citation>
    <scope>NUCLEOTIDE SEQUENCE [LARGE SCALE GENOMIC DNA]</scope>
    <source>
        <strain evidence="7">KT71</strain>
    </source>
</reference>
<dbReference type="GO" id="GO:0030267">
    <property type="term" value="F:glyoxylate reductase (NADPH) activity"/>
    <property type="evidence" value="ECO:0007669"/>
    <property type="project" value="TreeGrafter"/>
</dbReference>